<evidence type="ECO:0000313" key="2">
    <source>
        <dbReference type="EMBL" id="REE24457.1"/>
    </source>
</evidence>
<gene>
    <name evidence="2" type="ORF">DFQ09_104228</name>
</gene>
<comment type="caution">
    <text evidence="2">The sequence shown here is derived from an EMBL/GenBank/DDBJ whole genome shotgun (WGS) entry which is preliminary data.</text>
</comment>
<evidence type="ECO:0000313" key="3">
    <source>
        <dbReference type="Proteomes" id="UP000256919"/>
    </source>
</evidence>
<dbReference type="CDD" id="cd00761">
    <property type="entry name" value="Glyco_tranf_GTA_type"/>
    <property type="match status" value="1"/>
</dbReference>
<dbReference type="Gene3D" id="3.90.550.10">
    <property type="entry name" value="Spore Coat Polysaccharide Biosynthesis Protein SpsA, Chain A"/>
    <property type="match status" value="1"/>
</dbReference>
<dbReference type="InterPro" id="IPR001173">
    <property type="entry name" value="Glyco_trans_2-like"/>
</dbReference>
<reference evidence="2 3" key="1">
    <citation type="submission" date="2018-07" db="EMBL/GenBank/DDBJ databases">
        <title>Genomic Encyclopedia of Type Strains, Phase III (KMG-III): the genomes of soil and plant-associated and newly described type strains.</title>
        <authorList>
            <person name="Whitman W."/>
        </authorList>
    </citation>
    <scope>NUCLEOTIDE SEQUENCE [LARGE SCALE GENOMIC DNA]</scope>
    <source>
        <strain evidence="2 3">CECT 7948</strain>
    </source>
</reference>
<keyword evidence="3" id="KW-1185">Reference proteome</keyword>
<dbReference type="OrthoDB" id="597270at2"/>
<feature type="domain" description="Glycosyltransferase 2-like" evidence="1">
    <location>
        <begin position="8"/>
        <end position="152"/>
    </location>
</feature>
<organism evidence="2 3">
    <name type="scientific">Winogradskyella pacifica</name>
    <dbReference type="NCBI Taxonomy" id="664642"/>
    <lineage>
        <taxon>Bacteria</taxon>
        <taxon>Pseudomonadati</taxon>
        <taxon>Bacteroidota</taxon>
        <taxon>Flavobacteriia</taxon>
        <taxon>Flavobacteriales</taxon>
        <taxon>Flavobacteriaceae</taxon>
        <taxon>Winogradskyella</taxon>
    </lineage>
</organism>
<evidence type="ECO:0000259" key="1">
    <source>
        <dbReference type="Pfam" id="PF00535"/>
    </source>
</evidence>
<dbReference type="SUPFAM" id="SSF53448">
    <property type="entry name" value="Nucleotide-diphospho-sugar transferases"/>
    <property type="match status" value="1"/>
</dbReference>
<dbReference type="PANTHER" id="PTHR22916">
    <property type="entry name" value="GLYCOSYLTRANSFERASE"/>
    <property type="match status" value="1"/>
</dbReference>
<keyword evidence="2" id="KW-0808">Transferase</keyword>
<dbReference type="Proteomes" id="UP000256919">
    <property type="component" value="Unassembled WGS sequence"/>
</dbReference>
<name>A0A3D9MZB0_9FLAO</name>
<dbReference type="AlphaFoldDB" id="A0A3D9MZB0"/>
<dbReference type="RefSeq" id="WP_115810129.1">
    <property type="nucleotide sequence ID" value="NZ_QREI01000004.1"/>
</dbReference>
<accession>A0A3D9MZB0</accession>
<proteinExistence type="predicted"/>
<dbReference type="InterPro" id="IPR029044">
    <property type="entry name" value="Nucleotide-diphossugar_trans"/>
</dbReference>
<protein>
    <submittedName>
        <fullName evidence="2">Glycosyltransferase involved in cell wall biosynthesis</fullName>
    </submittedName>
</protein>
<dbReference type="EMBL" id="QREI01000004">
    <property type="protein sequence ID" value="REE24457.1"/>
    <property type="molecule type" value="Genomic_DNA"/>
</dbReference>
<dbReference type="PANTHER" id="PTHR22916:SF3">
    <property type="entry name" value="UDP-GLCNAC:BETAGAL BETA-1,3-N-ACETYLGLUCOSAMINYLTRANSFERASE-LIKE PROTEIN 1"/>
    <property type="match status" value="1"/>
</dbReference>
<sequence length="313" mass="36893">MTKQPLVSIIIPTFNRAHLIGETLDSVLAQTYQNWECIVVDDGSTDGTDQLIASHCAKDSRFQYHHRPTDRLPGGNAARNYGFEVSKGEYVQWFDSDDLMLPNKIEVKVKAIIGKKVDFVVCENAEIYSLEPYKYRKRWLIKTEGNTLLNHLKTNVAFTTAGPFFKKNFLKDKLLFDERVLIGQEWEFYSRLLCSKPKIDYIDIVLYHFRNVENGIRGLKSEVKILNRAKTEINLFKYINKSKYFDETIYLDDYNRYKFFLIYNKFVFLRNNLSWRVAVLYIIKGLRTVHKSYYFSSLRKVVFNPKLGKFLFK</sequence>
<dbReference type="Pfam" id="PF00535">
    <property type="entry name" value="Glycos_transf_2"/>
    <property type="match status" value="1"/>
</dbReference>
<dbReference type="GO" id="GO:0016758">
    <property type="term" value="F:hexosyltransferase activity"/>
    <property type="evidence" value="ECO:0007669"/>
    <property type="project" value="UniProtKB-ARBA"/>
</dbReference>